<name>A0A9J6CMV4_POLVA</name>
<organism evidence="7 8">
    <name type="scientific">Polypedilum vanderplanki</name>
    <name type="common">Sleeping chironomid midge</name>
    <dbReference type="NCBI Taxonomy" id="319348"/>
    <lineage>
        <taxon>Eukaryota</taxon>
        <taxon>Metazoa</taxon>
        <taxon>Ecdysozoa</taxon>
        <taxon>Arthropoda</taxon>
        <taxon>Hexapoda</taxon>
        <taxon>Insecta</taxon>
        <taxon>Pterygota</taxon>
        <taxon>Neoptera</taxon>
        <taxon>Endopterygota</taxon>
        <taxon>Diptera</taxon>
        <taxon>Nematocera</taxon>
        <taxon>Chironomoidea</taxon>
        <taxon>Chironomidae</taxon>
        <taxon>Chironominae</taxon>
        <taxon>Polypedilum</taxon>
        <taxon>Polypedilum</taxon>
    </lineage>
</organism>
<dbReference type="OrthoDB" id="1684102at2759"/>
<dbReference type="GO" id="GO:0015179">
    <property type="term" value="F:L-amino acid transmembrane transporter activity"/>
    <property type="evidence" value="ECO:0007669"/>
    <property type="project" value="TreeGrafter"/>
</dbReference>
<keyword evidence="3 5" id="KW-1133">Transmembrane helix</keyword>
<feature type="transmembrane region" description="Helical" evidence="5">
    <location>
        <begin position="262"/>
        <end position="285"/>
    </location>
</feature>
<evidence type="ECO:0000259" key="6">
    <source>
        <dbReference type="Pfam" id="PF01490"/>
    </source>
</evidence>
<dbReference type="EMBL" id="JADBJN010000001">
    <property type="protein sequence ID" value="KAG5683569.1"/>
    <property type="molecule type" value="Genomic_DNA"/>
</dbReference>
<feature type="transmembrane region" description="Helical" evidence="5">
    <location>
        <begin position="201"/>
        <end position="218"/>
    </location>
</feature>
<keyword evidence="4 5" id="KW-0472">Membrane</keyword>
<accession>A0A9J6CMV4</accession>
<evidence type="ECO:0000256" key="4">
    <source>
        <dbReference type="ARBA" id="ARBA00023136"/>
    </source>
</evidence>
<feature type="transmembrane region" description="Helical" evidence="5">
    <location>
        <begin position="156"/>
        <end position="180"/>
    </location>
</feature>
<evidence type="ECO:0000256" key="2">
    <source>
        <dbReference type="ARBA" id="ARBA00022692"/>
    </source>
</evidence>
<comment type="caution">
    <text evidence="7">The sequence shown here is derived from an EMBL/GenBank/DDBJ whole genome shotgun (WGS) entry which is preliminary data.</text>
</comment>
<evidence type="ECO:0000313" key="7">
    <source>
        <dbReference type="EMBL" id="KAG5683569.1"/>
    </source>
</evidence>
<dbReference type="GO" id="GO:0005774">
    <property type="term" value="C:vacuolar membrane"/>
    <property type="evidence" value="ECO:0007669"/>
    <property type="project" value="TreeGrafter"/>
</dbReference>
<feature type="transmembrane region" description="Helical" evidence="5">
    <location>
        <begin position="38"/>
        <end position="62"/>
    </location>
</feature>
<comment type="subcellular location">
    <subcellularLocation>
        <location evidence="1">Membrane</location>
        <topology evidence="1">Multi-pass membrane protein</topology>
    </subcellularLocation>
</comment>
<evidence type="ECO:0000256" key="3">
    <source>
        <dbReference type="ARBA" id="ARBA00022989"/>
    </source>
</evidence>
<sequence>MKVLRGCLLLGWDLSVRIYILIILIPILFIGQIRSLKFLVPFSGSANVFIVVVFAIVLYYIFKEPLDISDKPSIVSWTKWPVFFSTVIFAMEGIGAVMPVENSMEKPQQFLGYPSVLLIAMIIVTVMYAVIGFLGFVRFGDEIRGSITLNLPTDEWPAVTGQSLIGIAILLTFGLQFYIPMDILLRKLENRIAKKRNISEIAIRTGIMLAMGAVAIAVPDLEPVISLVGAVFFSSLGIFVPAFIEIVFLSSYEGYGALKWKLWKNILLMIFSLVAMFAGAFVSILDIIETYTGGSHEEKKLAILSSPLD</sequence>
<reference evidence="7" key="1">
    <citation type="submission" date="2021-03" db="EMBL/GenBank/DDBJ databases">
        <title>Chromosome level genome of the anhydrobiotic midge Polypedilum vanderplanki.</title>
        <authorList>
            <person name="Yoshida Y."/>
            <person name="Kikawada T."/>
            <person name="Gusev O."/>
        </authorList>
    </citation>
    <scope>NUCLEOTIDE SEQUENCE</scope>
    <source>
        <strain evidence="7">NIAS01</strain>
        <tissue evidence="7">Whole body or cell culture</tissue>
    </source>
</reference>
<feature type="transmembrane region" description="Helical" evidence="5">
    <location>
        <begin position="82"/>
        <end position="100"/>
    </location>
</feature>
<dbReference type="PANTHER" id="PTHR22950:SF494">
    <property type="entry name" value="GH04538P"/>
    <property type="match status" value="1"/>
</dbReference>
<feature type="transmembrane region" description="Helical" evidence="5">
    <location>
        <begin position="112"/>
        <end position="136"/>
    </location>
</feature>
<dbReference type="AlphaFoldDB" id="A0A9J6CMV4"/>
<feature type="transmembrane region" description="Helical" evidence="5">
    <location>
        <begin position="224"/>
        <end position="250"/>
    </location>
</feature>
<dbReference type="InterPro" id="IPR013057">
    <property type="entry name" value="AA_transpt_TM"/>
</dbReference>
<feature type="domain" description="Amino acid transporter transmembrane" evidence="6">
    <location>
        <begin position="12"/>
        <end position="284"/>
    </location>
</feature>
<proteinExistence type="predicted"/>
<evidence type="ECO:0000256" key="1">
    <source>
        <dbReference type="ARBA" id="ARBA00004141"/>
    </source>
</evidence>
<dbReference type="Pfam" id="PF01490">
    <property type="entry name" value="Aa_trans"/>
    <property type="match status" value="1"/>
</dbReference>
<evidence type="ECO:0000256" key="5">
    <source>
        <dbReference type="SAM" id="Phobius"/>
    </source>
</evidence>
<keyword evidence="8" id="KW-1185">Reference proteome</keyword>
<evidence type="ECO:0000313" key="8">
    <source>
        <dbReference type="Proteomes" id="UP001107558"/>
    </source>
</evidence>
<protein>
    <recommendedName>
        <fullName evidence="6">Amino acid transporter transmembrane domain-containing protein</fullName>
    </recommendedName>
</protein>
<dbReference type="Proteomes" id="UP001107558">
    <property type="component" value="Chromosome 1"/>
</dbReference>
<gene>
    <name evidence="7" type="ORF">PVAND_012842</name>
</gene>
<dbReference type="PANTHER" id="PTHR22950">
    <property type="entry name" value="AMINO ACID TRANSPORTER"/>
    <property type="match status" value="1"/>
</dbReference>
<feature type="transmembrane region" description="Helical" evidence="5">
    <location>
        <begin position="14"/>
        <end position="31"/>
    </location>
</feature>
<keyword evidence="2 5" id="KW-0812">Transmembrane</keyword>